<dbReference type="PANTHER" id="PTHR47506:SF1">
    <property type="entry name" value="HTH-TYPE TRANSCRIPTIONAL REGULATOR YJDC"/>
    <property type="match status" value="1"/>
</dbReference>
<dbReference type="PROSITE" id="PS01081">
    <property type="entry name" value="HTH_TETR_1"/>
    <property type="match status" value="1"/>
</dbReference>
<evidence type="ECO:0000256" key="4">
    <source>
        <dbReference type="PROSITE-ProRule" id="PRU00335"/>
    </source>
</evidence>
<dbReference type="Pfam" id="PF16925">
    <property type="entry name" value="TetR_C_13"/>
    <property type="match status" value="1"/>
</dbReference>
<comment type="caution">
    <text evidence="6">The sequence shown here is derived from an EMBL/GenBank/DDBJ whole genome shotgun (WGS) entry which is preliminary data.</text>
</comment>
<evidence type="ECO:0000259" key="5">
    <source>
        <dbReference type="PROSITE" id="PS50977"/>
    </source>
</evidence>
<keyword evidence="1" id="KW-0805">Transcription regulation</keyword>
<evidence type="ECO:0000313" key="7">
    <source>
        <dbReference type="Proteomes" id="UP001596540"/>
    </source>
</evidence>
<dbReference type="SUPFAM" id="SSF46689">
    <property type="entry name" value="Homeodomain-like"/>
    <property type="match status" value="1"/>
</dbReference>
<dbReference type="Gene3D" id="1.10.10.60">
    <property type="entry name" value="Homeodomain-like"/>
    <property type="match status" value="1"/>
</dbReference>
<feature type="DNA-binding region" description="H-T-H motif" evidence="4">
    <location>
        <begin position="37"/>
        <end position="56"/>
    </location>
</feature>
<dbReference type="Proteomes" id="UP001596540">
    <property type="component" value="Unassembled WGS sequence"/>
</dbReference>
<protein>
    <submittedName>
        <fullName evidence="6">TetR/AcrR family transcriptional regulator</fullName>
    </submittedName>
</protein>
<evidence type="ECO:0000256" key="1">
    <source>
        <dbReference type="ARBA" id="ARBA00023015"/>
    </source>
</evidence>
<dbReference type="InterPro" id="IPR023772">
    <property type="entry name" value="DNA-bd_HTH_TetR-type_CS"/>
</dbReference>
<dbReference type="PROSITE" id="PS50977">
    <property type="entry name" value="HTH_TETR_2"/>
    <property type="match status" value="1"/>
</dbReference>
<keyword evidence="2 4" id="KW-0238">DNA-binding</keyword>
<evidence type="ECO:0000256" key="3">
    <source>
        <dbReference type="ARBA" id="ARBA00023163"/>
    </source>
</evidence>
<dbReference type="PANTHER" id="PTHR47506">
    <property type="entry name" value="TRANSCRIPTIONAL REGULATORY PROTEIN"/>
    <property type="match status" value="1"/>
</dbReference>
<dbReference type="Gene3D" id="1.10.357.10">
    <property type="entry name" value="Tetracycline Repressor, domain 2"/>
    <property type="match status" value="1"/>
</dbReference>
<evidence type="ECO:0000256" key="2">
    <source>
        <dbReference type="ARBA" id="ARBA00023125"/>
    </source>
</evidence>
<evidence type="ECO:0000313" key="6">
    <source>
        <dbReference type="EMBL" id="MFC7330996.1"/>
    </source>
</evidence>
<dbReference type="RefSeq" id="WP_379873636.1">
    <property type="nucleotide sequence ID" value="NZ_JBHTBH010000015.1"/>
</dbReference>
<dbReference type="InterPro" id="IPR001647">
    <property type="entry name" value="HTH_TetR"/>
</dbReference>
<organism evidence="6 7">
    <name type="scientific">Marinactinospora rubrisoli</name>
    <dbReference type="NCBI Taxonomy" id="2715399"/>
    <lineage>
        <taxon>Bacteria</taxon>
        <taxon>Bacillati</taxon>
        <taxon>Actinomycetota</taxon>
        <taxon>Actinomycetes</taxon>
        <taxon>Streptosporangiales</taxon>
        <taxon>Nocardiopsidaceae</taxon>
        <taxon>Marinactinospora</taxon>
    </lineage>
</organism>
<keyword evidence="3" id="KW-0804">Transcription</keyword>
<dbReference type="EMBL" id="JBHTBH010000015">
    <property type="protein sequence ID" value="MFC7330996.1"/>
    <property type="molecule type" value="Genomic_DNA"/>
</dbReference>
<sequence length="202" mass="21588">MGTEQSRSVGRPRGFDTDEALERAMLVFWEHGYEGASLATLTAAMGISTTSMYTAFGNKEELFRRALERYTEGPSAYLDRALREPTALGTATAILAGTVRTTTGPARPRGCMGVQSALAASDSGQAVRDLLATWRNDGCSRLRRRFEQAVDDGDLPPQADPALLARYVTTLAFGIAVQAASGVSRAELQATADAALRGWPLS</sequence>
<proteinExistence type="predicted"/>
<gene>
    <name evidence="6" type="ORF">ACFQRF_24985</name>
</gene>
<name>A0ABW2KNY3_9ACTN</name>
<dbReference type="InterPro" id="IPR011075">
    <property type="entry name" value="TetR_C"/>
</dbReference>
<dbReference type="Pfam" id="PF00440">
    <property type="entry name" value="TetR_N"/>
    <property type="match status" value="1"/>
</dbReference>
<keyword evidence="7" id="KW-1185">Reference proteome</keyword>
<accession>A0ABW2KNY3</accession>
<dbReference type="InterPro" id="IPR036271">
    <property type="entry name" value="Tet_transcr_reg_TetR-rel_C_sf"/>
</dbReference>
<dbReference type="SUPFAM" id="SSF48498">
    <property type="entry name" value="Tetracyclin repressor-like, C-terminal domain"/>
    <property type="match status" value="1"/>
</dbReference>
<reference evidence="7" key="1">
    <citation type="journal article" date="2019" name="Int. J. Syst. Evol. Microbiol.">
        <title>The Global Catalogue of Microorganisms (GCM) 10K type strain sequencing project: providing services to taxonomists for standard genome sequencing and annotation.</title>
        <authorList>
            <consortium name="The Broad Institute Genomics Platform"/>
            <consortium name="The Broad Institute Genome Sequencing Center for Infectious Disease"/>
            <person name="Wu L."/>
            <person name="Ma J."/>
        </authorList>
    </citation>
    <scope>NUCLEOTIDE SEQUENCE [LARGE SCALE GENOMIC DNA]</scope>
    <source>
        <strain evidence="7">CGMCC 4.7382</strain>
    </source>
</reference>
<feature type="domain" description="HTH tetR-type" evidence="5">
    <location>
        <begin position="14"/>
        <end position="74"/>
    </location>
</feature>
<dbReference type="InterPro" id="IPR009057">
    <property type="entry name" value="Homeodomain-like_sf"/>
</dbReference>